<dbReference type="FunFam" id="1.10.10.2830:FF:000001">
    <property type="entry name" value="Chromosome partitioning protein ParB"/>
    <property type="match status" value="1"/>
</dbReference>
<dbReference type="GO" id="GO:0005694">
    <property type="term" value="C:chromosome"/>
    <property type="evidence" value="ECO:0007669"/>
    <property type="project" value="TreeGrafter"/>
</dbReference>
<keyword evidence="3" id="KW-0238">DNA-binding</keyword>
<evidence type="ECO:0000313" key="8">
    <source>
        <dbReference type="Proteomes" id="UP000278222"/>
    </source>
</evidence>
<dbReference type="FunFam" id="3.90.1530.30:FF:000001">
    <property type="entry name" value="Chromosome partitioning protein ParB"/>
    <property type="match status" value="1"/>
</dbReference>
<dbReference type="InterPro" id="IPR004437">
    <property type="entry name" value="ParB/RepB/Spo0J"/>
</dbReference>
<dbReference type="Pfam" id="PF23552">
    <property type="entry name" value="ParB_C"/>
    <property type="match status" value="1"/>
</dbReference>
<dbReference type="CDD" id="cd16393">
    <property type="entry name" value="SPO0J_N"/>
    <property type="match status" value="1"/>
</dbReference>
<dbReference type="PANTHER" id="PTHR33375:SF1">
    <property type="entry name" value="CHROMOSOME-PARTITIONING PROTEIN PARB-RELATED"/>
    <property type="match status" value="1"/>
</dbReference>
<comment type="function">
    <text evidence="4">Involved in chromosome partition. Localize to both poles of the predivisional cell following completion of DNA replication. Binds to the DNA origin of replication.</text>
</comment>
<dbReference type="RefSeq" id="WP_123690456.1">
    <property type="nucleotide sequence ID" value="NZ_AP019700.1"/>
</dbReference>
<dbReference type="InterPro" id="IPR050336">
    <property type="entry name" value="Chromosome_partition/occlusion"/>
</dbReference>
<comment type="similarity">
    <text evidence="1">Belongs to the ParB family.</text>
</comment>
<keyword evidence="2" id="KW-0159">Chromosome partition</keyword>
<dbReference type="Gene3D" id="1.10.10.2830">
    <property type="match status" value="1"/>
</dbReference>
<evidence type="ECO:0000256" key="2">
    <source>
        <dbReference type="ARBA" id="ARBA00022829"/>
    </source>
</evidence>
<dbReference type="GO" id="GO:0045881">
    <property type="term" value="P:positive regulation of sporulation resulting in formation of a cellular spore"/>
    <property type="evidence" value="ECO:0007669"/>
    <property type="project" value="TreeGrafter"/>
</dbReference>
<gene>
    <name evidence="7" type="ORF">EDC65_2804</name>
</gene>
<comment type="caution">
    <text evidence="7">The sequence shown here is derived from an EMBL/GenBank/DDBJ whole genome shotgun (WGS) entry which is preliminary data.</text>
</comment>
<feature type="region of interest" description="Disordered" evidence="5">
    <location>
        <begin position="223"/>
        <end position="243"/>
    </location>
</feature>
<evidence type="ECO:0000256" key="3">
    <source>
        <dbReference type="ARBA" id="ARBA00023125"/>
    </source>
</evidence>
<proteinExistence type="inferred from homology"/>
<dbReference type="NCBIfam" id="TIGR00180">
    <property type="entry name" value="parB_part"/>
    <property type="match status" value="1"/>
</dbReference>
<dbReference type="Proteomes" id="UP000278222">
    <property type="component" value="Unassembled WGS sequence"/>
</dbReference>
<organism evidence="7 8">
    <name type="scientific">Stella humosa</name>
    <dbReference type="NCBI Taxonomy" id="94"/>
    <lineage>
        <taxon>Bacteria</taxon>
        <taxon>Pseudomonadati</taxon>
        <taxon>Pseudomonadota</taxon>
        <taxon>Alphaproteobacteria</taxon>
        <taxon>Rhodospirillales</taxon>
        <taxon>Stellaceae</taxon>
        <taxon>Stella</taxon>
    </lineage>
</organism>
<dbReference type="Pfam" id="PF17762">
    <property type="entry name" value="HTH_ParB"/>
    <property type="match status" value="1"/>
</dbReference>
<feature type="domain" description="ParB-like N-terminal" evidence="6">
    <location>
        <begin position="37"/>
        <end position="127"/>
    </location>
</feature>
<name>A0A3N1LIA3_9PROT</name>
<dbReference type="SMART" id="SM00470">
    <property type="entry name" value="ParB"/>
    <property type="match status" value="1"/>
</dbReference>
<dbReference type="InterPro" id="IPR003115">
    <property type="entry name" value="ParB_N"/>
</dbReference>
<dbReference type="GO" id="GO:0003677">
    <property type="term" value="F:DNA binding"/>
    <property type="evidence" value="ECO:0007669"/>
    <property type="project" value="UniProtKB-KW"/>
</dbReference>
<dbReference type="InterPro" id="IPR057240">
    <property type="entry name" value="ParB_dimer_C"/>
</dbReference>
<dbReference type="OrthoDB" id="9802051at2"/>
<keyword evidence="8" id="KW-1185">Reference proteome</keyword>
<dbReference type="Pfam" id="PF02195">
    <property type="entry name" value="ParB_N"/>
    <property type="match status" value="1"/>
</dbReference>
<dbReference type="EMBL" id="RJKX01000014">
    <property type="protein sequence ID" value="ROP90944.1"/>
    <property type="molecule type" value="Genomic_DNA"/>
</dbReference>
<dbReference type="InterPro" id="IPR036086">
    <property type="entry name" value="ParB/Sulfiredoxin_sf"/>
</dbReference>
<sequence length="287" mass="31542">MSRDAIKRKPLGRGLSALLGETPELPPEHAPDSSALRTVPIEQLRPGRYQPRRQFDEVAMAALVESIREKGILQPILVRRHGEDGWEIVAGERRWRAAQAAGIHAVPVLIQDMDDRAALEIALVENVQRQDLTALEEAEGYQRLIDEFGHRQEDLAKAVGKSRSHIANTLRLLQLPPDVRRLVQDGALSAGHGRALLGASEAGELARRVVAQGLNVRQTEKLATAAKDKPARAPAPESDADTRALERSLEAQLGLRVNIEHGGRGGRLVLHYGSLDQLDEVLKRLAR</sequence>
<accession>A0A3N1LIA3</accession>
<evidence type="ECO:0000259" key="6">
    <source>
        <dbReference type="SMART" id="SM00470"/>
    </source>
</evidence>
<dbReference type="InterPro" id="IPR041468">
    <property type="entry name" value="HTH_ParB/Spo0J"/>
</dbReference>
<evidence type="ECO:0000256" key="5">
    <source>
        <dbReference type="SAM" id="MobiDB-lite"/>
    </source>
</evidence>
<dbReference type="SUPFAM" id="SSF110849">
    <property type="entry name" value="ParB/Sulfiredoxin"/>
    <property type="match status" value="1"/>
</dbReference>
<feature type="region of interest" description="Disordered" evidence="5">
    <location>
        <begin position="1"/>
        <end position="36"/>
    </location>
</feature>
<dbReference type="Gene3D" id="3.90.1530.30">
    <property type="match status" value="1"/>
</dbReference>
<protein>
    <submittedName>
        <fullName evidence="7">ParB family chromosome partitioning protein</fullName>
    </submittedName>
</protein>
<dbReference type="PANTHER" id="PTHR33375">
    <property type="entry name" value="CHROMOSOME-PARTITIONING PROTEIN PARB-RELATED"/>
    <property type="match status" value="1"/>
</dbReference>
<evidence type="ECO:0000256" key="1">
    <source>
        <dbReference type="ARBA" id="ARBA00006295"/>
    </source>
</evidence>
<evidence type="ECO:0000256" key="4">
    <source>
        <dbReference type="ARBA" id="ARBA00025472"/>
    </source>
</evidence>
<dbReference type="GO" id="GO:0007059">
    <property type="term" value="P:chromosome segregation"/>
    <property type="evidence" value="ECO:0007669"/>
    <property type="project" value="UniProtKB-KW"/>
</dbReference>
<reference evidence="7 8" key="1">
    <citation type="submission" date="2018-11" db="EMBL/GenBank/DDBJ databases">
        <title>Genomic Encyclopedia of Type Strains, Phase IV (KMG-IV): sequencing the most valuable type-strain genomes for metagenomic binning, comparative biology and taxonomic classification.</title>
        <authorList>
            <person name="Goeker M."/>
        </authorList>
    </citation>
    <scope>NUCLEOTIDE SEQUENCE [LARGE SCALE GENOMIC DNA]</scope>
    <source>
        <strain evidence="7 8">DSM 5900</strain>
    </source>
</reference>
<evidence type="ECO:0000313" key="7">
    <source>
        <dbReference type="EMBL" id="ROP90944.1"/>
    </source>
</evidence>
<dbReference type="AlphaFoldDB" id="A0A3N1LIA3"/>